<keyword evidence="6" id="KW-0804">Transcription</keyword>
<dbReference type="SMART" id="SM00509">
    <property type="entry name" value="TFS2N"/>
    <property type="match status" value="1"/>
</dbReference>
<dbReference type="Proteomes" id="UP000694904">
    <property type="component" value="Chromosome 6"/>
</dbReference>
<feature type="region of interest" description="Disordered" evidence="10">
    <location>
        <begin position="1328"/>
        <end position="1372"/>
    </location>
</feature>
<keyword evidence="7 9" id="KW-0539">Nucleus</keyword>
<evidence type="ECO:0000313" key="13">
    <source>
        <dbReference type="RefSeq" id="XP_017869080.1"/>
    </source>
</evidence>
<feature type="compositionally biased region" description="Acidic residues" evidence="10">
    <location>
        <begin position="1151"/>
        <end position="1168"/>
    </location>
</feature>
<evidence type="ECO:0000256" key="5">
    <source>
        <dbReference type="ARBA" id="ARBA00023159"/>
    </source>
</evidence>
<protein>
    <recommendedName>
        <fullName evidence="3">Mediator of RNA polymerase II transcription subunit 26</fullName>
    </recommendedName>
    <alternativeName>
        <fullName evidence="8">Mediator complex subunit 26</fullName>
    </alternativeName>
</protein>
<comment type="similarity">
    <text evidence="2">Belongs to the Mediator complex subunit 26 family.</text>
</comment>
<evidence type="ECO:0000256" key="4">
    <source>
        <dbReference type="ARBA" id="ARBA00023015"/>
    </source>
</evidence>
<dbReference type="PROSITE" id="PS51319">
    <property type="entry name" value="TFIIS_N"/>
    <property type="match status" value="1"/>
</dbReference>
<feature type="domain" description="TFIIS N-terminal" evidence="11">
    <location>
        <begin position="8"/>
        <end position="85"/>
    </location>
</feature>
<keyword evidence="12" id="KW-1185">Reference proteome</keyword>
<evidence type="ECO:0000256" key="7">
    <source>
        <dbReference type="ARBA" id="ARBA00023242"/>
    </source>
</evidence>
<reference evidence="12" key="2">
    <citation type="journal article" date="2016" name="G3 (Bethesda)">
        <title>Genome Evolution in Three Species of Cactophilic Drosophila.</title>
        <authorList>
            <person name="Sanchez-Flores A."/>
            <person name="Penazola F."/>
            <person name="Carpinteyro-Ponce J."/>
            <person name="Nazario-Yepiz N."/>
            <person name="Abreu-Goodger C."/>
            <person name="Machado C.A."/>
            <person name="Markow T.A."/>
        </authorList>
    </citation>
    <scope>NUCLEOTIDE SEQUENCE [LARGE SCALE GENOMIC DNA]</scope>
</reference>
<dbReference type="InterPro" id="IPR003617">
    <property type="entry name" value="TFIIS/CRSP70_N_sub"/>
</dbReference>
<dbReference type="InterPro" id="IPR017923">
    <property type="entry name" value="TFIIS_N"/>
</dbReference>
<dbReference type="Pfam" id="PF08711">
    <property type="entry name" value="Med26"/>
    <property type="match status" value="1"/>
</dbReference>
<evidence type="ECO:0000259" key="11">
    <source>
        <dbReference type="PROSITE" id="PS51319"/>
    </source>
</evidence>
<feature type="region of interest" description="Disordered" evidence="10">
    <location>
        <begin position="1119"/>
        <end position="1168"/>
    </location>
</feature>
<gene>
    <name evidence="13" type="primary">LOC108617805</name>
</gene>
<dbReference type="SUPFAM" id="SSF47676">
    <property type="entry name" value="Conserved domain common to transcription factors TFIIS, elongin A, CRSP70"/>
    <property type="match status" value="1"/>
</dbReference>
<evidence type="ECO:0000256" key="1">
    <source>
        <dbReference type="ARBA" id="ARBA00004123"/>
    </source>
</evidence>
<evidence type="ECO:0000256" key="8">
    <source>
        <dbReference type="ARBA" id="ARBA00031968"/>
    </source>
</evidence>
<organism evidence="12 13">
    <name type="scientific">Drosophila arizonae</name>
    <name type="common">Fruit fly</name>
    <dbReference type="NCBI Taxonomy" id="7263"/>
    <lineage>
        <taxon>Eukaryota</taxon>
        <taxon>Metazoa</taxon>
        <taxon>Ecdysozoa</taxon>
        <taxon>Arthropoda</taxon>
        <taxon>Hexapoda</taxon>
        <taxon>Insecta</taxon>
        <taxon>Pterygota</taxon>
        <taxon>Neoptera</taxon>
        <taxon>Endopterygota</taxon>
        <taxon>Diptera</taxon>
        <taxon>Brachycera</taxon>
        <taxon>Muscomorpha</taxon>
        <taxon>Ephydroidea</taxon>
        <taxon>Drosophilidae</taxon>
        <taxon>Drosophila</taxon>
    </lineage>
</organism>
<feature type="compositionally biased region" description="Low complexity" evidence="10">
    <location>
        <begin position="1330"/>
        <end position="1344"/>
    </location>
</feature>
<feature type="compositionally biased region" description="Basic residues" evidence="10">
    <location>
        <begin position="252"/>
        <end position="266"/>
    </location>
</feature>
<feature type="region of interest" description="Disordered" evidence="10">
    <location>
        <begin position="249"/>
        <end position="300"/>
    </location>
</feature>
<dbReference type="RefSeq" id="XP_017869080.1">
    <property type="nucleotide sequence ID" value="XM_018013591.1"/>
</dbReference>
<proteinExistence type="inferred from homology"/>
<name>A0ABM1PPE4_DROAR</name>
<dbReference type="GeneID" id="108617805"/>
<evidence type="ECO:0000256" key="9">
    <source>
        <dbReference type="PROSITE-ProRule" id="PRU00649"/>
    </source>
</evidence>
<dbReference type="Gene3D" id="1.20.930.10">
    <property type="entry name" value="Conserved domain common to transcription factors TFIIS, elongin A, CRSP70"/>
    <property type="match status" value="1"/>
</dbReference>
<evidence type="ECO:0000256" key="10">
    <source>
        <dbReference type="SAM" id="MobiDB-lite"/>
    </source>
</evidence>
<feature type="compositionally biased region" description="Low complexity" evidence="10">
    <location>
        <begin position="565"/>
        <end position="579"/>
    </location>
</feature>
<evidence type="ECO:0000256" key="6">
    <source>
        <dbReference type="ARBA" id="ARBA00023163"/>
    </source>
</evidence>
<keyword evidence="4" id="KW-0805">Transcription regulation</keyword>
<feature type="compositionally biased region" description="Polar residues" evidence="10">
    <location>
        <begin position="541"/>
        <end position="550"/>
    </location>
</feature>
<sequence length="1570" mass="176498">MNQNQIQQLTSHLSQALDQNYDVVNMEAVLSVICALEGTTITKEQLEATRLAKYINQLRRRTKNDQLARRAKSLLKKWREMVGIHQQTTIDSQSKHMDQSTFKPMVETNLTESESNATEADLNPIQYNSQPFSPTLQSVISNLHTNIDSSEPKLHHQTNFSSLINNNINIDNRDESLTIVDKQIQYQTKNSSTITNEHSSNSVSSAFVANDNFNQASIVIDIVSDSDENDTVNSQKKLETDSSLLATPSHYFRPKKLKKDKKYKKRDSRDKPLFNLKGETSQQSKNSKKSKTPKVYSTDPEILSLSNSSMSSLLSGDAVSGNFQTRLHPPAADLTFAGRFKSVGRLETFSNVITVQANGQKSTTSVIDTSIEVPTRPIYEDNNDSNTSCSRLSPYDELEPKLDQSRLKSCEETIPKKRGRKKGSKGVDSLIAKESSLSQQIFFGSGVKKVKTTKELFNEIQSRKLSTSFNCGENTTAPSVTNRILSTSSTNVRNLESLHTRPASSCSETSIHSPHALEPFSSNVSLAGTEKHSNTLEDPGNTDSDTVTSELSRHSKPRNMRIHSLDSNSNSHQQSSSAKSAEDVVLKTDYNDVRTQLMHIVRSLNSPLTVDETEKRYQAEIVPCTCLIFEDMPKESFEHNKLSQIGKELDLVNKGSSDIDISRDKRHNEQTAIKTEKCVVDAAEQTIAQKPMKSIFDLDFDDDDDPLHTIIKHVSPTESNVKTKLDIEFDSTDSKVVSLVEEDINKDSKAEITDSFPAYQESSNIIADPISIYTVREDPKCIAKQRFDIQTNDVTNFHINALHNYYIPNINGNWSSIDSSLVFKPSSIMELLQTLESYTVTDGSDVVPKYGSLTYEQRIRKDLSYLRFVQNYKSKSFKSFIPPFLGVAKCLPTCRLAAKRLKDKTKSLPTINSANMLKQEKSEMYCNYFANNSSGPSPLRVEVTINDTQKNNESQVRYSDDNQMKHNAALSYNLLKVVNNENHANFKKSDDLNFGYTNMKYRRYRSNSTCSSSNLQLTQDSINEKLRDQRAEYTEISVQSESNVERNRKKRRKRNNSTPYDKHNINNLTIEEKPRIKRIKIAINGNVSTHRQISVISSGDISCGDEEEAHIEMSDMEVGSDNIGYSHCTSGASDDDHESNRSHSTTVDSILADDDHMENDNDNNSDDDEYAIVQRPLAHGGGSNNHIVLTIKKTPSKINSPANSISAISPIVGVATEVEMSTGKQQDADIVTPNLSVEPKCEAHGSESIPMPDTCCNNLEKCYRYSHRRRAPHRKQICQKETIDIELNHLFNNVRRSAQPLVKTHQKLFFTNELCRKDKSGRNERIVNYSSSSSSSSSCGSSSSNEDDSESEESNHTSRQTDQCSVDSSNNYKLKNETGPITSVKCIVAKHDADRRDDLYFYSSDESWTDVEHNDNEEVLNDIKLNTLSELPSENNGMLPSFNSIGATDHHQPKVLAVADLNCNDANICYTNDNLNVMQSHDLDSVSDASKMKYVINNQNSNVMLNSIDNFNQIISQPTMEYRSGIRVVDDSSKNKCSNRVQQFKEWHQVLQLQSYNNEPLIVLPYVVLE</sequence>
<evidence type="ECO:0000256" key="3">
    <source>
        <dbReference type="ARBA" id="ARBA00019686"/>
    </source>
</evidence>
<feature type="region of interest" description="Disordered" evidence="10">
    <location>
        <begin position="491"/>
        <end position="583"/>
    </location>
</feature>
<keyword evidence="5" id="KW-0010">Activator</keyword>
<dbReference type="PANTHER" id="PTHR15201:SF1">
    <property type="entry name" value="MEDIATOR OF RNA POLYMERASE II TRANSCRIPTION SUBUNIT 26"/>
    <property type="match status" value="1"/>
</dbReference>
<comment type="subcellular location">
    <subcellularLocation>
        <location evidence="1 9">Nucleus</location>
    </subcellularLocation>
</comment>
<reference evidence="12" key="1">
    <citation type="journal article" date="1997" name="Nucleic Acids Res.">
        <title>tRNAscan-SE: a program for improved detection of transfer RNA genes in genomic sequence.</title>
        <authorList>
            <person name="Lowe T.M."/>
            <person name="Eddy S.R."/>
        </authorList>
    </citation>
    <scope>NUCLEOTIDE SEQUENCE [LARGE SCALE GENOMIC DNA]</scope>
</reference>
<evidence type="ECO:0000256" key="2">
    <source>
        <dbReference type="ARBA" id="ARBA00009681"/>
    </source>
</evidence>
<feature type="compositionally biased region" description="Polar residues" evidence="10">
    <location>
        <begin position="502"/>
        <end position="512"/>
    </location>
</feature>
<feature type="compositionally biased region" description="Polar residues" evidence="10">
    <location>
        <begin position="1357"/>
        <end position="1372"/>
    </location>
</feature>
<dbReference type="InterPro" id="IPR042376">
    <property type="entry name" value="MED26"/>
</dbReference>
<evidence type="ECO:0000313" key="12">
    <source>
        <dbReference type="Proteomes" id="UP000694904"/>
    </source>
</evidence>
<accession>A0ABM1PPE4</accession>
<feature type="region of interest" description="Disordered" evidence="10">
    <location>
        <begin position="1033"/>
        <end position="1064"/>
    </location>
</feature>
<dbReference type="InterPro" id="IPR035441">
    <property type="entry name" value="TFIIS/LEDGF_dom_sf"/>
</dbReference>
<reference evidence="13" key="3">
    <citation type="submission" date="2025-08" db="UniProtKB">
        <authorList>
            <consortium name="RefSeq"/>
        </authorList>
    </citation>
    <scope>IDENTIFICATION</scope>
    <source>
        <tissue evidence="13">Whole organism</tissue>
    </source>
</reference>
<dbReference type="PANTHER" id="PTHR15201">
    <property type="entry name" value="CRSP70"/>
    <property type="match status" value="1"/>
</dbReference>